<evidence type="ECO:0000256" key="2">
    <source>
        <dbReference type="ARBA" id="ARBA00023125"/>
    </source>
</evidence>
<dbReference type="SMART" id="SM00342">
    <property type="entry name" value="HTH_ARAC"/>
    <property type="match status" value="1"/>
</dbReference>
<sequence>MSEIRKKRGGRRVNRHSRIFRNFLISYIVILIIPSLAGYMSYRTSIAVTQSISIENSVTQLQKSQQMLERRMAEVEGFTRQLALNQDLYVLMNEKQRSGGDEGNVYGIWKIMKEVMVFSQTNDFLKNYYIYLRNYNVVLTPGSAYFRPEHYYDSAHYTKLSMQQWKSMIMDKTHSREVMPLMPFSLNNISTSVISYMQSLPLDSFGEQAPATVVVLIDQKTIASLLSGVKERYGGWTYVSNAQGDAISMLGIDEKDTMAMNADSAFNKEKQSQFYKDDLVITIRSASTGWIYRAGIPRSALMENANYIKYISWSVTGIAILVGLVVGWFLSLRNSAPINRLLGVMREQFGKDEPIGRSGNEYDFLQGNISTIITSNRALEQELNRQLPLIRDAFLKRLVAGEFQTQEEIGAAASQAGVGLSLREGYVGILHIHGYAGLDSVEILNELSAARLLLKQSLRDVDSRILMTDLGSDRVVAIFPATHEKTDEQLSMADIEQLLEPFAAMMFSEYKITVTGSFGDPFTSEMEVSRSYEQAKETMGYADYMQRKGFLWYANIRQESATYYYPLDMELRLISTVRAGEETEAKRIVGSVMQQNTEDRELSPEMANQLIVELKGTLLKLLDQKAFAESEQFEEVKNRVLEIQLTGTIEAVRSELDRIIEAMCGMITSKKNDLHIKTVEQIKQFIAAQYGDSELTLYRIAEQAERPEKYISQLFKEVTGTNLSDHLEKVRMDRAAELLQDKSYTVDEIALQVGYNSSHSFRRAFKRVMGVAPSAYRQSFD</sequence>
<dbReference type="Pfam" id="PF12833">
    <property type="entry name" value="HTH_18"/>
    <property type="match status" value="1"/>
</dbReference>
<keyword evidence="2 6" id="KW-0238">DNA-binding</keyword>
<proteinExistence type="predicted"/>
<keyword evidence="4" id="KW-1133">Transmembrane helix</keyword>
<dbReference type="GO" id="GO:0003700">
    <property type="term" value="F:DNA-binding transcription factor activity"/>
    <property type="evidence" value="ECO:0007669"/>
    <property type="project" value="InterPro"/>
</dbReference>
<keyword evidence="4" id="KW-0472">Membrane</keyword>
<keyword evidence="3" id="KW-0804">Transcription</keyword>
<keyword evidence="4" id="KW-0812">Transmembrane</keyword>
<dbReference type="PRINTS" id="PR00032">
    <property type="entry name" value="HTHARAC"/>
</dbReference>
<gene>
    <name evidence="6" type="ORF">A8990_110109</name>
</gene>
<dbReference type="SUPFAM" id="SSF46689">
    <property type="entry name" value="Homeodomain-like"/>
    <property type="match status" value="1"/>
</dbReference>
<name>A0A3D9S1M0_9BACL</name>
<reference evidence="6 7" key="1">
    <citation type="submission" date="2018-08" db="EMBL/GenBank/DDBJ databases">
        <title>Genomic Encyclopedia of Type Strains, Phase III (KMG-III): the genomes of soil and plant-associated and newly described type strains.</title>
        <authorList>
            <person name="Whitman W."/>
        </authorList>
    </citation>
    <scope>NUCLEOTIDE SEQUENCE [LARGE SCALE GENOMIC DNA]</scope>
    <source>
        <strain evidence="6 7">CGMCC 1.10966</strain>
    </source>
</reference>
<keyword evidence="7" id="KW-1185">Reference proteome</keyword>
<evidence type="ECO:0000256" key="3">
    <source>
        <dbReference type="ARBA" id="ARBA00023163"/>
    </source>
</evidence>
<dbReference type="EMBL" id="QTTN01000010">
    <property type="protein sequence ID" value="REE86500.1"/>
    <property type="molecule type" value="Genomic_DNA"/>
</dbReference>
<dbReference type="PANTHER" id="PTHR43280:SF2">
    <property type="entry name" value="HTH-TYPE TRANSCRIPTIONAL REGULATOR EXSA"/>
    <property type="match status" value="1"/>
</dbReference>
<dbReference type="InterPro" id="IPR009057">
    <property type="entry name" value="Homeodomain-like_sf"/>
</dbReference>
<feature type="domain" description="HTH araC/xylS-type" evidence="5">
    <location>
        <begin position="680"/>
        <end position="779"/>
    </location>
</feature>
<dbReference type="InterPro" id="IPR018060">
    <property type="entry name" value="HTH_AraC"/>
</dbReference>
<dbReference type="AlphaFoldDB" id="A0A3D9S1M0"/>
<evidence type="ECO:0000259" key="5">
    <source>
        <dbReference type="PROSITE" id="PS01124"/>
    </source>
</evidence>
<evidence type="ECO:0000256" key="1">
    <source>
        <dbReference type="ARBA" id="ARBA00023015"/>
    </source>
</evidence>
<dbReference type="InterPro" id="IPR020449">
    <property type="entry name" value="Tscrpt_reg_AraC-type_HTH"/>
</dbReference>
<dbReference type="PANTHER" id="PTHR43280">
    <property type="entry name" value="ARAC-FAMILY TRANSCRIPTIONAL REGULATOR"/>
    <property type="match status" value="1"/>
</dbReference>
<evidence type="ECO:0000256" key="4">
    <source>
        <dbReference type="SAM" id="Phobius"/>
    </source>
</evidence>
<dbReference type="Pfam" id="PF17853">
    <property type="entry name" value="GGDEF_2"/>
    <property type="match status" value="1"/>
</dbReference>
<feature type="transmembrane region" description="Helical" evidence="4">
    <location>
        <begin position="310"/>
        <end position="330"/>
    </location>
</feature>
<feature type="transmembrane region" description="Helical" evidence="4">
    <location>
        <begin position="20"/>
        <end position="42"/>
    </location>
</feature>
<accession>A0A3D9S1M0</accession>
<dbReference type="PROSITE" id="PS01124">
    <property type="entry name" value="HTH_ARAC_FAMILY_2"/>
    <property type="match status" value="1"/>
</dbReference>
<dbReference type="GO" id="GO:0043565">
    <property type="term" value="F:sequence-specific DNA binding"/>
    <property type="evidence" value="ECO:0007669"/>
    <property type="project" value="InterPro"/>
</dbReference>
<comment type="caution">
    <text evidence="6">The sequence shown here is derived from an EMBL/GenBank/DDBJ whole genome shotgun (WGS) entry which is preliminary data.</text>
</comment>
<evidence type="ECO:0000313" key="7">
    <source>
        <dbReference type="Proteomes" id="UP000256304"/>
    </source>
</evidence>
<keyword evidence="1" id="KW-0805">Transcription regulation</keyword>
<organism evidence="6 7">
    <name type="scientific">Paenibacillus taihuensis</name>
    <dbReference type="NCBI Taxonomy" id="1156355"/>
    <lineage>
        <taxon>Bacteria</taxon>
        <taxon>Bacillati</taxon>
        <taxon>Bacillota</taxon>
        <taxon>Bacilli</taxon>
        <taxon>Bacillales</taxon>
        <taxon>Paenibacillaceae</taxon>
        <taxon>Paenibacillus</taxon>
    </lineage>
</organism>
<dbReference type="Proteomes" id="UP000256304">
    <property type="component" value="Unassembled WGS sequence"/>
</dbReference>
<protein>
    <submittedName>
        <fullName evidence="6">AraC-like DNA-binding protein</fullName>
    </submittedName>
</protein>
<dbReference type="PROSITE" id="PS00041">
    <property type="entry name" value="HTH_ARAC_FAMILY_1"/>
    <property type="match status" value="1"/>
</dbReference>
<dbReference type="InterPro" id="IPR018062">
    <property type="entry name" value="HTH_AraC-typ_CS"/>
</dbReference>
<dbReference type="InterPro" id="IPR041522">
    <property type="entry name" value="CdaR_GGDEF"/>
</dbReference>
<dbReference type="Gene3D" id="1.10.10.60">
    <property type="entry name" value="Homeodomain-like"/>
    <property type="match status" value="2"/>
</dbReference>
<evidence type="ECO:0000313" key="6">
    <source>
        <dbReference type="EMBL" id="REE86500.1"/>
    </source>
</evidence>